<dbReference type="Proteomes" id="UP000011086">
    <property type="component" value="Unassembled WGS sequence"/>
</dbReference>
<dbReference type="PANTHER" id="PTHR43976">
    <property type="entry name" value="SHORT CHAIN DEHYDROGENASE"/>
    <property type="match status" value="1"/>
</dbReference>
<accession>A0AA97PI91</accession>
<evidence type="ECO:0000313" key="3">
    <source>
        <dbReference type="EMBL" id="ELQ35587.1"/>
    </source>
</evidence>
<name>A0AA97PI91_PYRO3</name>
<reference evidence="3" key="1">
    <citation type="journal article" date="2012" name="PLoS Genet.">
        <title>Comparative analysis of the genomes of two field isolates of the rice blast fungus Magnaporthe oryzae.</title>
        <authorList>
            <person name="Xue M."/>
            <person name="Yang J."/>
            <person name="Li Z."/>
            <person name="Hu S."/>
            <person name="Yao N."/>
            <person name="Dean R.A."/>
            <person name="Zhao W."/>
            <person name="Shen M."/>
            <person name="Zhang H."/>
            <person name="Li C."/>
            <person name="Liu L."/>
            <person name="Cao L."/>
            <person name="Xu X."/>
            <person name="Xing Y."/>
            <person name="Hsiang T."/>
            <person name="Zhang Z."/>
            <person name="Xu J.R."/>
            <person name="Peng Y.L."/>
        </authorList>
    </citation>
    <scope>NUCLEOTIDE SEQUENCE</scope>
    <source>
        <strain evidence="3">Y34</strain>
    </source>
</reference>
<dbReference type="EMBL" id="JH792847">
    <property type="protein sequence ID" value="ELQ35587.1"/>
    <property type="molecule type" value="Genomic_DNA"/>
</dbReference>
<proteinExistence type="inferred from homology"/>
<keyword evidence="1" id="KW-0521">NADP</keyword>
<dbReference type="SUPFAM" id="SSF51735">
    <property type="entry name" value="NAD(P)-binding Rossmann-fold domains"/>
    <property type="match status" value="1"/>
</dbReference>
<dbReference type="Pfam" id="PF00106">
    <property type="entry name" value="adh_short"/>
    <property type="match status" value="1"/>
</dbReference>
<comment type="similarity">
    <text evidence="2">Belongs to the short-chain dehydrogenases/reductases (SDR) family.</text>
</comment>
<dbReference type="InterPro" id="IPR051911">
    <property type="entry name" value="SDR_oxidoreductase"/>
</dbReference>
<evidence type="ECO:0000256" key="2">
    <source>
        <dbReference type="RuleBase" id="RU000363"/>
    </source>
</evidence>
<evidence type="ECO:0000256" key="1">
    <source>
        <dbReference type="ARBA" id="ARBA00022857"/>
    </source>
</evidence>
<dbReference type="SMR" id="A0AA97PI91"/>
<dbReference type="InterPro" id="IPR020904">
    <property type="entry name" value="Sc_DH/Rdtase_CS"/>
</dbReference>
<sequence length="305" mass="31783">MSQSSNKTLTAIPTTQFTTPSRPLTFLVTGCSSGLGLALCRAIQSAGHVVVATSRNPSRTPALVAEIESAGGRWLALDVDSPDAGGRLVEGLEQGGTAIDVLINNAGWSIHQAVEQFEEAEVRDQFETVFFGPYRLVRAVLPHMRRRRFGVVVNVSSGAGLEGRESMGVYAGAKAAMDGVCKVLAKEVADFNVRVVTAYLGTFGTNMANAARTGAAPLADDYHGTTVHDMIGLMAAGTLKAAGDADKAAKVIVDVVVGAGVGEGRQGETALPLGPDVLPRLELVRDRLGHALEVFGAAAESTRAD</sequence>
<dbReference type="PROSITE" id="PS00061">
    <property type="entry name" value="ADH_SHORT"/>
    <property type="match status" value="1"/>
</dbReference>
<protein>
    <submittedName>
        <fullName evidence="3">Retinol dehydrogenase 8</fullName>
    </submittedName>
</protein>
<dbReference type="Gene3D" id="3.40.50.720">
    <property type="entry name" value="NAD(P)-binding Rossmann-like Domain"/>
    <property type="match status" value="1"/>
</dbReference>
<dbReference type="PRINTS" id="PR00081">
    <property type="entry name" value="GDHRDH"/>
</dbReference>
<dbReference type="InterPro" id="IPR002347">
    <property type="entry name" value="SDR_fam"/>
</dbReference>
<organism evidence="3">
    <name type="scientific">Pyricularia oryzae (strain Y34)</name>
    <name type="common">Rice blast fungus</name>
    <name type="synonym">Magnaporthe oryzae</name>
    <dbReference type="NCBI Taxonomy" id="1143189"/>
    <lineage>
        <taxon>Eukaryota</taxon>
        <taxon>Fungi</taxon>
        <taxon>Dikarya</taxon>
        <taxon>Ascomycota</taxon>
        <taxon>Pezizomycotina</taxon>
        <taxon>Sordariomycetes</taxon>
        <taxon>Sordariomycetidae</taxon>
        <taxon>Magnaporthales</taxon>
        <taxon>Pyriculariaceae</taxon>
        <taxon>Pyricularia</taxon>
    </lineage>
</organism>
<dbReference type="InterPro" id="IPR036291">
    <property type="entry name" value="NAD(P)-bd_dom_sf"/>
</dbReference>
<gene>
    <name evidence="3" type="ORF">OOU_Y34scaffold00701g1</name>
</gene>
<dbReference type="PRINTS" id="PR00080">
    <property type="entry name" value="SDRFAMILY"/>
</dbReference>
<dbReference type="AlphaFoldDB" id="A0AA97PI91"/>
<dbReference type="PANTHER" id="PTHR43976:SF6">
    <property type="entry name" value="OXIDOREDUCTASE, PUTATIVE (AFU_ORTHOLOGUE AFUA_1G13950)-RELATED"/>
    <property type="match status" value="1"/>
</dbReference>